<dbReference type="AlphaFoldDB" id="A0A815NIV0"/>
<keyword evidence="6" id="KW-0547">Nucleotide-binding</keyword>
<dbReference type="SMART" id="SM01265">
    <property type="entry name" value="Mab-21"/>
    <property type="match status" value="1"/>
</dbReference>
<feature type="domain" description="Mab-21-like nucleotidyltransferase" evidence="9">
    <location>
        <begin position="272"/>
        <end position="339"/>
    </location>
</feature>
<evidence type="ECO:0000256" key="8">
    <source>
        <dbReference type="ARBA" id="ARBA00022842"/>
    </source>
</evidence>
<comment type="caution">
    <text evidence="11">The sequence shown here is derived from an EMBL/GenBank/DDBJ whole genome shotgun (WGS) entry which is preliminary data.</text>
</comment>
<protein>
    <submittedName>
        <fullName evidence="11">Uncharacterized protein</fullName>
    </submittedName>
</protein>
<dbReference type="EMBL" id="CAJNOQ010018729">
    <property type="protein sequence ID" value="CAF1435206.1"/>
    <property type="molecule type" value="Genomic_DNA"/>
</dbReference>
<reference evidence="11" key="1">
    <citation type="submission" date="2021-02" db="EMBL/GenBank/DDBJ databases">
        <authorList>
            <person name="Nowell W R."/>
        </authorList>
    </citation>
    <scope>NUCLEOTIDE SEQUENCE</scope>
</reference>
<dbReference type="EMBL" id="CAJOBC010084166">
    <property type="protein sequence ID" value="CAF4312669.1"/>
    <property type="molecule type" value="Genomic_DNA"/>
</dbReference>
<proteinExistence type="inferred from homology"/>
<dbReference type="Pfam" id="PF20266">
    <property type="entry name" value="Mab-21_C"/>
    <property type="match status" value="1"/>
</dbReference>
<evidence type="ECO:0000256" key="5">
    <source>
        <dbReference type="ARBA" id="ARBA00022723"/>
    </source>
</evidence>
<organism evidence="11 13">
    <name type="scientific">Didymodactylos carnosus</name>
    <dbReference type="NCBI Taxonomy" id="1234261"/>
    <lineage>
        <taxon>Eukaryota</taxon>
        <taxon>Metazoa</taxon>
        <taxon>Spiralia</taxon>
        <taxon>Gnathifera</taxon>
        <taxon>Rotifera</taxon>
        <taxon>Eurotatoria</taxon>
        <taxon>Bdelloidea</taxon>
        <taxon>Philodinida</taxon>
        <taxon>Philodinidae</taxon>
        <taxon>Didymodactylos</taxon>
    </lineage>
</organism>
<comment type="similarity">
    <text evidence="2">Belongs to the mab-21 family.</text>
</comment>
<dbReference type="Proteomes" id="UP000663829">
    <property type="component" value="Unassembled WGS sequence"/>
</dbReference>
<feature type="domain" description="Mab-21-like HhH/H2TH-like" evidence="10">
    <location>
        <begin position="364"/>
        <end position="438"/>
    </location>
</feature>
<sequence length="707" mass="83307">MKSWLIKHSKVFGRIILETDAPHLRPMLYHSSLRDDLAAVLAVPLHLAGSMADGQYEAKYVADDILTEYDLMLILKAQIDNENEIEYIAEAPGYIRIYGARIKKFSCGSINDQIYINGNKLKTDIYSKINEQNTRTTKSSSTSVDKASLYFQFSDGLPPVDPDALQKVLAFRNNLTEEQKQIGQQNIKQFCLFLSDLFNRKAKEFLCNFSKDLFHIELPDSYTEKLRKRIETIVNLYKTLYSSLVGIPIPSNFVRKIQFLLEFYKKYPEDCDIVIALKLNFWPKITHTRLNYLRCHKHDLYNKIKCLPVYAIPKWSKLTQDNAASYEFRLSFSAVETVLAKSRSNTEKLLNKIARGIYYKYLKHFTIQSFFIKTCVLWMCEQFDLDKDYKNRQEHLTMFCVNYIRQKLNEGVCLHYFIEQLNILAAYDLQILKQAYVALENVKIAPQQQANKQITLTSNVITFYTEMVEEFHELQLKNFDEQCPIYLPGKYDLWIEKMYEYLLIIEQNNKSWWDDWNHIISYAGNDENEIDLSGMSALDVVSIFFHFIFDLQRRWPVIKQMIFEHDTMTQLLINKHHTLVSYAIHLCENWIYDRILNYLKQDRLVESVQHDASYTDARYKKPLGFSVSVINNEEPIKLPLDILLDQFWKKSLTDIIEDIFTLSGAGYLIVKLVFAVDERNRHSNLLRFTTFVRLLLRRLFRVRHGNY</sequence>
<accession>A0A815NIV0</accession>
<evidence type="ECO:0000256" key="1">
    <source>
        <dbReference type="ARBA" id="ARBA00001946"/>
    </source>
</evidence>
<evidence type="ECO:0000256" key="2">
    <source>
        <dbReference type="ARBA" id="ARBA00008307"/>
    </source>
</evidence>
<keyword evidence="4" id="KW-0548">Nucleotidyltransferase</keyword>
<dbReference type="InterPro" id="IPR024810">
    <property type="entry name" value="MAB21L/cGLR"/>
</dbReference>
<evidence type="ECO:0000259" key="10">
    <source>
        <dbReference type="Pfam" id="PF20266"/>
    </source>
</evidence>
<dbReference type="PANTHER" id="PTHR10656:SF42">
    <property type="entry name" value="CYCLIC GMP-AMP SYNTHASE-LIKE PROTEIN-RELATED"/>
    <property type="match status" value="1"/>
</dbReference>
<keyword evidence="5" id="KW-0479">Metal-binding</keyword>
<dbReference type="Pfam" id="PF03281">
    <property type="entry name" value="Mab-21"/>
    <property type="match status" value="1"/>
</dbReference>
<keyword evidence="7" id="KW-0067">ATP-binding</keyword>
<evidence type="ECO:0000313" key="13">
    <source>
        <dbReference type="Proteomes" id="UP000663829"/>
    </source>
</evidence>
<dbReference type="InterPro" id="IPR046906">
    <property type="entry name" value="Mab-21_HhH/H2TH-like"/>
</dbReference>
<keyword evidence="8" id="KW-0460">Magnesium</keyword>
<evidence type="ECO:0000256" key="6">
    <source>
        <dbReference type="ARBA" id="ARBA00022741"/>
    </source>
</evidence>
<keyword evidence="13" id="KW-1185">Reference proteome</keyword>
<dbReference type="GO" id="GO:0046872">
    <property type="term" value="F:metal ion binding"/>
    <property type="evidence" value="ECO:0007669"/>
    <property type="project" value="UniProtKB-KW"/>
</dbReference>
<dbReference type="Proteomes" id="UP000681722">
    <property type="component" value="Unassembled WGS sequence"/>
</dbReference>
<gene>
    <name evidence="11" type="ORF">GPM918_LOCUS34156</name>
    <name evidence="12" type="ORF">SRO942_LOCUS34850</name>
</gene>
<keyword evidence="3" id="KW-0808">Transferase</keyword>
<dbReference type="PANTHER" id="PTHR10656">
    <property type="entry name" value="CELL FATE DETERMINING PROTEIN MAB21-RELATED"/>
    <property type="match status" value="1"/>
</dbReference>
<dbReference type="Gene3D" id="1.10.1410.40">
    <property type="match status" value="1"/>
</dbReference>
<evidence type="ECO:0000256" key="4">
    <source>
        <dbReference type="ARBA" id="ARBA00022695"/>
    </source>
</evidence>
<evidence type="ECO:0000259" key="9">
    <source>
        <dbReference type="Pfam" id="PF03281"/>
    </source>
</evidence>
<name>A0A815NIV0_9BILA</name>
<evidence type="ECO:0000313" key="12">
    <source>
        <dbReference type="EMBL" id="CAF4312669.1"/>
    </source>
</evidence>
<dbReference type="GO" id="GO:0005524">
    <property type="term" value="F:ATP binding"/>
    <property type="evidence" value="ECO:0007669"/>
    <property type="project" value="UniProtKB-KW"/>
</dbReference>
<evidence type="ECO:0000313" key="11">
    <source>
        <dbReference type="EMBL" id="CAF1435206.1"/>
    </source>
</evidence>
<dbReference type="GO" id="GO:0016779">
    <property type="term" value="F:nucleotidyltransferase activity"/>
    <property type="evidence" value="ECO:0007669"/>
    <property type="project" value="UniProtKB-KW"/>
</dbReference>
<evidence type="ECO:0000256" key="7">
    <source>
        <dbReference type="ARBA" id="ARBA00022840"/>
    </source>
</evidence>
<evidence type="ECO:0000256" key="3">
    <source>
        <dbReference type="ARBA" id="ARBA00022679"/>
    </source>
</evidence>
<dbReference type="InterPro" id="IPR046903">
    <property type="entry name" value="Mab-21-like_nuc_Trfase"/>
</dbReference>
<comment type="cofactor">
    <cofactor evidence="1">
        <name>Mg(2+)</name>
        <dbReference type="ChEBI" id="CHEBI:18420"/>
    </cofactor>
</comment>